<evidence type="ECO:0000313" key="5">
    <source>
        <dbReference type="EMBL" id="PYE19616.1"/>
    </source>
</evidence>
<evidence type="ECO:0000313" key="6">
    <source>
        <dbReference type="Proteomes" id="UP000247772"/>
    </source>
</evidence>
<dbReference type="Pfam" id="PF00702">
    <property type="entry name" value="Hydrolase"/>
    <property type="match status" value="1"/>
</dbReference>
<evidence type="ECO:0000256" key="4">
    <source>
        <dbReference type="ARBA" id="ARBA00022842"/>
    </source>
</evidence>
<dbReference type="InterPro" id="IPR006439">
    <property type="entry name" value="HAD-SF_hydro_IA"/>
</dbReference>
<name>A0A2V4T513_9BURK</name>
<dbReference type="InterPro" id="IPR023198">
    <property type="entry name" value="PGP-like_dom2"/>
</dbReference>
<dbReference type="PANTHER" id="PTHR46193:SF10">
    <property type="entry name" value="6-PHOSPHOGLUCONATE PHOSPHATASE"/>
    <property type="match status" value="1"/>
</dbReference>
<dbReference type="GO" id="GO:0016787">
    <property type="term" value="F:hydrolase activity"/>
    <property type="evidence" value="ECO:0007669"/>
    <property type="project" value="UniProtKB-KW"/>
</dbReference>
<protein>
    <submittedName>
        <fullName evidence="5">HAD superfamily hydrolase (TIGR01509 family)</fullName>
    </submittedName>
</protein>
<dbReference type="GO" id="GO:0046872">
    <property type="term" value="F:metal ion binding"/>
    <property type="evidence" value="ECO:0007669"/>
    <property type="project" value="UniProtKB-KW"/>
</dbReference>
<dbReference type="PANTHER" id="PTHR46193">
    <property type="entry name" value="6-PHOSPHOGLUCONATE PHOSPHATASE"/>
    <property type="match status" value="1"/>
</dbReference>
<comment type="cofactor">
    <cofactor evidence="1">
        <name>Mg(2+)</name>
        <dbReference type="ChEBI" id="CHEBI:18420"/>
    </cofactor>
</comment>
<dbReference type="InterPro" id="IPR023214">
    <property type="entry name" value="HAD_sf"/>
</dbReference>
<dbReference type="Gene3D" id="1.10.150.240">
    <property type="entry name" value="Putative phosphatase, domain 2"/>
    <property type="match status" value="1"/>
</dbReference>
<dbReference type="SUPFAM" id="SSF56784">
    <property type="entry name" value="HAD-like"/>
    <property type="match status" value="1"/>
</dbReference>
<accession>A0A2V4T513</accession>
<gene>
    <name evidence="5" type="ORF">C7410_11958</name>
</gene>
<dbReference type="RefSeq" id="WP_110856306.1">
    <property type="nucleotide sequence ID" value="NZ_QJSQ01000019.1"/>
</dbReference>
<dbReference type="Gene3D" id="3.40.50.1000">
    <property type="entry name" value="HAD superfamily/HAD-like"/>
    <property type="match status" value="1"/>
</dbReference>
<comment type="caution">
    <text evidence="5">The sequence shown here is derived from an EMBL/GenBank/DDBJ whole genome shotgun (WGS) entry which is preliminary data.</text>
</comment>
<comment type="similarity">
    <text evidence="2">Belongs to the HAD-like hydrolase superfamily. CbbY/CbbZ/Gph/YieH family.</text>
</comment>
<keyword evidence="3" id="KW-0479">Metal-binding</keyword>
<dbReference type="InterPro" id="IPR036412">
    <property type="entry name" value="HAD-like_sf"/>
</dbReference>
<dbReference type="AlphaFoldDB" id="A0A2V4T513"/>
<dbReference type="SFLD" id="SFLDS00003">
    <property type="entry name" value="Haloacid_Dehalogenase"/>
    <property type="match status" value="1"/>
</dbReference>
<keyword evidence="4" id="KW-0460">Magnesium</keyword>
<reference evidence="5 6" key="1">
    <citation type="submission" date="2018-06" db="EMBL/GenBank/DDBJ databases">
        <title>Genomic Encyclopedia of Type Strains, Phase IV (KMG-V): Genome sequencing to study the core and pangenomes of soil and plant-associated prokaryotes.</title>
        <authorList>
            <person name="Whitman W."/>
        </authorList>
    </citation>
    <scope>NUCLEOTIDE SEQUENCE [LARGE SCALE GENOMIC DNA]</scope>
    <source>
        <strain evidence="5 6">SRCL-318</strain>
    </source>
</reference>
<proteinExistence type="inferred from homology"/>
<dbReference type="InterPro" id="IPR051600">
    <property type="entry name" value="Beta-PGM-like"/>
</dbReference>
<dbReference type="OrthoDB" id="9800058at2"/>
<dbReference type="Proteomes" id="UP000247772">
    <property type="component" value="Unassembled WGS sequence"/>
</dbReference>
<organism evidence="5 6">
    <name type="scientific">Paraburkholderia silvatlantica</name>
    <dbReference type="NCBI Taxonomy" id="321895"/>
    <lineage>
        <taxon>Bacteria</taxon>
        <taxon>Pseudomonadati</taxon>
        <taxon>Pseudomonadota</taxon>
        <taxon>Betaproteobacteria</taxon>
        <taxon>Burkholderiales</taxon>
        <taxon>Burkholderiaceae</taxon>
        <taxon>Paraburkholderia</taxon>
    </lineage>
</organism>
<evidence type="ECO:0000256" key="3">
    <source>
        <dbReference type="ARBA" id="ARBA00022723"/>
    </source>
</evidence>
<sequence length="245" mass="25753">MNGNPGGTIAEDILMICDCDGVLIDSEAIAEHIIAERLKALWPRSDVSDTLRPLLGMRTQPLLERVAAELSCTIDADAIASIDAAVRTGAVQAPMIEGVNDALGAIALRKACASNSNADYVYSALTRTGLIGHFGERVFTADKVPNPKPAPDVYLAAARNLGVAPKHCVVVEDSVTGTRAAVAAGMTVLGFAGAKHIPGDHVHKLLAAGASIVFERMAQLPSLVDSFIIQCTAQKRNVNTNRDFA</sequence>
<dbReference type="EMBL" id="QJSQ01000019">
    <property type="protein sequence ID" value="PYE19616.1"/>
    <property type="molecule type" value="Genomic_DNA"/>
</dbReference>
<keyword evidence="5" id="KW-0378">Hydrolase</keyword>
<dbReference type="SFLD" id="SFLDG01129">
    <property type="entry name" value="C1.5:_HAD__Beta-PGM__Phosphata"/>
    <property type="match status" value="1"/>
</dbReference>
<dbReference type="NCBIfam" id="TIGR01509">
    <property type="entry name" value="HAD-SF-IA-v3"/>
    <property type="match status" value="1"/>
</dbReference>
<evidence type="ECO:0000256" key="1">
    <source>
        <dbReference type="ARBA" id="ARBA00001946"/>
    </source>
</evidence>
<evidence type="ECO:0000256" key="2">
    <source>
        <dbReference type="ARBA" id="ARBA00006171"/>
    </source>
</evidence>